<keyword evidence="1" id="KW-0812">Transmembrane</keyword>
<dbReference type="EMBL" id="CACVAT010000075">
    <property type="protein sequence ID" value="CAA6804895.1"/>
    <property type="molecule type" value="Genomic_DNA"/>
</dbReference>
<feature type="transmembrane region" description="Helical" evidence="1">
    <location>
        <begin position="32"/>
        <end position="52"/>
    </location>
</feature>
<reference evidence="2" key="1">
    <citation type="submission" date="2020-01" db="EMBL/GenBank/DDBJ databases">
        <authorList>
            <person name="Meier V. D."/>
            <person name="Meier V D."/>
        </authorList>
    </citation>
    <scope>NUCLEOTIDE SEQUENCE</scope>
    <source>
        <strain evidence="2">HLG_WM_MAG_09</strain>
    </source>
</reference>
<evidence type="ECO:0000256" key="1">
    <source>
        <dbReference type="SAM" id="Phobius"/>
    </source>
</evidence>
<gene>
    <name evidence="2" type="ORF">HELGO_WM30296</name>
</gene>
<sequence>MLWLLAGIYIFLVTLLVFRLYPLEGYTFKENLLISSLLMLMPVPGIFFYMNLGRGNKESDASSSTEDNANRLDDLVAESDMLSATRQQLSDKPAYQDLLLSTKNMNDELAVDILKQGMRSNTENTRLISHAFYSNREHQHFREIESLIAQLRDNQFNNPRLHIALAETYHHMLKTGIFSKAAAQEVWGKISLHAKVLLKHKQHHYWAQSLLSQAEEQKRRQAINTPPQLSFRQST</sequence>
<keyword evidence="1" id="KW-0472">Membrane</keyword>
<evidence type="ECO:0000313" key="2">
    <source>
        <dbReference type="EMBL" id="CAA6804895.1"/>
    </source>
</evidence>
<protein>
    <submittedName>
        <fullName evidence="2">Uncharacterized protein</fullName>
    </submittedName>
</protein>
<organism evidence="2">
    <name type="scientific">uncultured Thiotrichaceae bacterium</name>
    <dbReference type="NCBI Taxonomy" id="298394"/>
    <lineage>
        <taxon>Bacteria</taxon>
        <taxon>Pseudomonadati</taxon>
        <taxon>Pseudomonadota</taxon>
        <taxon>Gammaproteobacteria</taxon>
        <taxon>Thiotrichales</taxon>
        <taxon>Thiotrichaceae</taxon>
        <taxon>environmental samples</taxon>
    </lineage>
</organism>
<proteinExistence type="predicted"/>
<keyword evidence="1" id="KW-1133">Transmembrane helix</keyword>
<accession>A0A6S6SAY4</accession>
<name>A0A6S6SAY4_9GAMM</name>
<dbReference type="AlphaFoldDB" id="A0A6S6SAY4"/>